<dbReference type="RefSeq" id="XP_037141888.1">
    <property type="nucleotide sequence ID" value="XM_037285993.1"/>
</dbReference>
<dbReference type="GO" id="GO:0051286">
    <property type="term" value="C:cell tip"/>
    <property type="evidence" value="ECO:0007669"/>
    <property type="project" value="TreeGrafter"/>
</dbReference>
<dbReference type="InterPro" id="IPR040351">
    <property type="entry name" value="RAB3IL/RAB3IP/Sec2"/>
</dbReference>
<dbReference type="PANTHER" id="PTHR14430:SF0">
    <property type="entry name" value="SEC2P DOMAIN-CONTAINING PROTEIN"/>
    <property type="match status" value="1"/>
</dbReference>
<dbReference type="KEGG" id="zmk:HG535_0A00990"/>
<feature type="domain" description="GDP/GTP exchange factor Sec2 N-terminal" evidence="4">
    <location>
        <begin position="28"/>
        <end position="162"/>
    </location>
</feature>
<proteinExistence type="predicted"/>
<evidence type="ECO:0000256" key="1">
    <source>
        <dbReference type="ARBA" id="ARBA00023054"/>
    </source>
</evidence>
<evidence type="ECO:0000313" key="6">
    <source>
        <dbReference type="Proteomes" id="UP000509704"/>
    </source>
</evidence>
<keyword evidence="6" id="KW-1185">Reference proteome</keyword>
<feature type="compositionally biased region" description="Polar residues" evidence="3">
    <location>
        <begin position="178"/>
        <end position="188"/>
    </location>
</feature>
<name>A0A7H9AV48_ZYGMR</name>
<dbReference type="Pfam" id="PF25555">
    <property type="entry name" value="RAB3A-like_C"/>
    <property type="match status" value="1"/>
</dbReference>
<feature type="region of interest" description="Disordered" evidence="3">
    <location>
        <begin position="434"/>
        <end position="453"/>
    </location>
</feature>
<dbReference type="Proteomes" id="UP000509704">
    <property type="component" value="Chromosome 1"/>
</dbReference>
<dbReference type="EMBL" id="CP058604">
    <property type="protein sequence ID" value="QLG70160.1"/>
    <property type="molecule type" value="Genomic_DNA"/>
</dbReference>
<reference evidence="5 6" key="1">
    <citation type="submission" date="2020-07" db="EMBL/GenBank/DDBJ databases">
        <title>The yeast mating-type switching endonuclease HO is a domesticated member of an unorthodox homing genetic element family.</title>
        <authorList>
            <person name="Coughlan A.Y."/>
            <person name="Lombardi L."/>
            <person name="Braun-Galleani S."/>
            <person name="Martos A.R."/>
            <person name="Galeote V."/>
            <person name="Bigey F."/>
            <person name="Dequin S."/>
            <person name="Byrne K.P."/>
            <person name="Wolfe K.H."/>
        </authorList>
    </citation>
    <scope>NUCLEOTIDE SEQUENCE [LARGE SCALE GENOMIC DNA]</scope>
    <source>
        <strain evidence="5 6">NRRL Y-6702</strain>
    </source>
</reference>
<feature type="compositionally biased region" description="Low complexity" evidence="3">
    <location>
        <begin position="614"/>
        <end position="626"/>
    </location>
</feature>
<dbReference type="PANTHER" id="PTHR14430">
    <property type="entry name" value="RABIN3-RELATED"/>
    <property type="match status" value="1"/>
</dbReference>
<accession>A0A7H9AV48</accession>
<evidence type="ECO:0000313" key="5">
    <source>
        <dbReference type="EMBL" id="QLG70160.1"/>
    </source>
</evidence>
<keyword evidence="1 2" id="KW-0175">Coiled coil</keyword>
<feature type="compositionally biased region" description="Basic and acidic residues" evidence="3">
    <location>
        <begin position="692"/>
        <end position="708"/>
    </location>
</feature>
<evidence type="ECO:0000256" key="2">
    <source>
        <dbReference type="SAM" id="Coils"/>
    </source>
</evidence>
<feature type="coiled-coil region" evidence="2">
    <location>
        <begin position="73"/>
        <end position="114"/>
    </location>
</feature>
<sequence>MAESEESKRISGQIASLSTQLIESIDKQSQLEEKLNQARRTIQLQNASAQQSSKVSEELESLKSSVIEKDFLIKELQKQVDGERELRLTAEKAVDELNKEVEDLTASLFDEANNMVATARRESHATEIKNNKLIEQLKEKDSILDTLTLQLKNLKKVLQNLEDANPPHTKNYRGSVIINDNSMPSSTSVKDHTERKSDWPSEYHIDPIYSPNVSSIRYDLSLFQEFLKFIAVLPHCQGIKDSASESHLLRRIVHDEIQPILRIDNASGLGWIVRRTLMSLMMDGLVSVEPLSGLNETYQFGNASPHLKSNAFASPGGTINKDLHLFNFPADSPPIAVYEKCSFCGESRRDVIEHARMHVLKTMTKADDGSLIVTNSFPLCNYCVLKLRQTCEIFAFLRSLKIGAWNLEKISLSSIANGESDKYSKITQSFKPVRKEDKAAHADSESASDSKLPTALANSTTNIQQAWLQLCKLRAMLHWTYIGIWSVNDSIASRFGPVSPQESDTDTSSVKTHDTYALKEVTTEDSFTLRKEYDDEDDDGVECDEEENEKERQVHDDIENAKKTEISKEAVTDANDQIGLGNYANEIESEFDNGETTLSEVDSVSMIPLTDSENNSNLPDVNNPNSTEQLNIGRKKNDLKTEGEGDISFHATNQIMPEANLASKNGVTNEDLRRLTEAGNDELNSSSSNLSNKEDQFDDAREEQSLTR</sequence>
<dbReference type="CDD" id="cd21044">
    <property type="entry name" value="Rab11BD_RAB3IP_like"/>
    <property type="match status" value="1"/>
</dbReference>
<dbReference type="GO" id="GO:0070319">
    <property type="term" value="C:Golgi to plasma membrane transport vesicle"/>
    <property type="evidence" value="ECO:0007669"/>
    <property type="project" value="TreeGrafter"/>
</dbReference>
<dbReference type="InterPro" id="IPR009449">
    <property type="entry name" value="Sec2_N"/>
</dbReference>
<dbReference type="GO" id="GO:0005085">
    <property type="term" value="F:guanyl-nucleotide exchange factor activity"/>
    <property type="evidence" value="ECO:0007669"/>
    <property type="project" value="InterPro"/>
</dbReference>
<dbReference type="AlphaFoldDB" id="A0A7H9AV48"/>
<dbReference type="GeneID" id="59233796"/>
<dbReference type="OrthoDB" id="1748564at2759"/>
<feature type="region of interest" description="Disordered" evidence="3">
    <location>
        <begin position="534"/>
        <end position="555"/>
    </location>
</feature>
<feature type="region of interest" description="Disordered" evidence="3">
    <location>
        <begin position="609"/>
        <end position="708"/>
    </location>
</feature>
<protein>
    <recommendedName>
        <fullName evidence="4">GDP/GTP exchange factor Sec2 N-terminal domain-containing protein</fullName>
    </recommendedName>
</protein>
<dbReference type="Pfam" id="PF06428">
    <property type="entry name" value="Sec2p"/>
    <property type="match status" value="1"/>
</dbReference>
<organism evidence="5 6">
    <name type="scientific">Zygotorulaspora mrakii</name>
    <name type="common">Zygosaccharomyces mrakii</name>
    <dbReference type="NCBI Taxonomy" id="42260"/>
    <lineage>
        <taxon>Eukaryota</taxon>
        <taxon>Fungi</taxon>
        <taxon>Dikarya</taxon>
        <taxon>Ascomycota</taxon>
        <taxon>Saccharomycotina</taxon>
        <taxon>Saccharomycetes</taxon>
        <taxon>Saccharomycetales</taxon>
        <taxon>Saccharomycetaceae</taxon>
        <taxon>Zygotorulaspora</taxon>
    </lineage>
</organism>
<feature type="compositionally biased region" description="Acidic residues" evidence="3">
    <location>
        <begin position="534"/>
        <end position="548"/>
    </location>
</feature>
<evidence type="ECO:0000256" key="3">
    <source>
        <dbReference type="SAM" id="MobiDB-lite"/>
    </source>
</evidence>
<feature type="compositionally biased region" description="Basic and acidic residues" evidence="3">
    <location>
        <begin position="434"/>
        <end position="444"/>
    </location>
</feature>
<dbReference type="Gene3D" id="6.10.140.910">
    <property type="match status" value="1"/>
</dbReference>
<feature type="region of interest" description="Disordered" evidence="3">
    <location>
        <begin position="169"/>
        <end position="195"/>
    </location>
</feature>
<gene>
    <name evidence="5" type="ORF">HG535_0A00990</name>
</gene>
<dbReference type="GO" id="GO:0006887">
    <property type="term" value="P:exocytosis"/>
    <property type="evidence" value="ECO:0007669"/>
    <property type="project" value="TreeGrafter"/>
</dbReference>
<evidence type="ECO:0000259" key="4">
    <source>
        <dbReference type="Pfam" id="PF06428"/>
    </source>
</evidence>
<dbReference type="SUPFAM" id="SSF144284">
    <property type="entry name" value="Sec2 N-terminal region"/>
    <property type="match status" value="1"/>
</dbReference>
<feature type="coiled-coil region" evidence="2">
    <location>
        <begin position="21"/>
        <end position="48"/>
    </location>
</feature>